<evidence type="ECO:0000256" key="2">
    <source>
        <dbReference type="ARBA" id="ARBA00022692"/>
    </source>
</evidence>
<dbReference type="Pfam" id="PF20684">
    <property type="entry name" value="Fung_rhodopsin"/>
    <property type="match status" value="1"/>
</dbReference>
<feature type="transmembrane region" description="Helical" evidence="6">
    <location>
        <begin position="130"/>
        <end position="151"/>
    </location>
</feature>
<evidence type="ECO:0000256" key="4">
    <source>
        <dbReference type="ARBA" id="ARBA00023136"/>
    </source>
</evidence>
<comment type="similarity">
    <text evidence="5">Belongs to the SAT4 family.</text>
</comment>
<keyword evidence="4 6" id="KW-0472">Membrane</keyword>
<evidence type="ECO:0000256" key="5">
    <source>
        <dbReference type="ARBA" id="ARBA00038359"/>
    </source>
</evidence>
<feature type="transmembrane region" description="Helical" evidence="6">
    <location>
        <begin position="17"/>
        <end position="39"/>
    </location>
</feature>
<dbReference type="AlphaFoldDB" id="A0A9W4K6M3"/>
<organism evidence="8 9">
    <name type="scientific">Penicillium egyptiacum</name>
    <dbReference type="NCBI Taxonomy" id="1303716"/>
    <lineage>
        <taxon>Eukaryota</taxon>
        <taxon>Fungi</taxon>
        <taxon>Dikarya</taxon>
        <taxon>Ascomycota</taxon>
        <taxon>Pezizomycotina</taxon>
        <taxon>Eurotiomycetes</taxon>
        <taxon>Eurotiomycetidae</taxon>
        <taxon>Eurotiales</taxon>
        <taxon>Aspergillaceae</taxon>
        <taxon>Penicillium</taxon>
    </lineage>
</organism>
<sequence>MTFYGQTTDGIPDRGHVLFITALVMVLIATIFVTIRLATRVHLKQFGWDDLFLIIALLASAMTTAAINLSVVHGYGRKKADMGESIHIALKWFFVAQVPYKIALGFTKASIVLLYLRIFITKSFQRVGKAFLAIIAAWTVASVLVTIFQCIPIEASWNHNIKAKRCVDKDSWWYAFAAMNTVTDVSIAILPIPPVRHLKLSKRDRIGLCFVFGVGAFVCVTSILRTVAVSQTSTGLDQSWDFIPRSVWTLVECNTGIICACLPMMRQPLSFLFPSLFRGSSQNESENLRYAPIELRYTKRQQRPGGSQSQENILQSDVRGGVALVEEQGNHVCFTTEIQQNVMNGNMNLKGHHLSSSSKFIQG</sequence>
<dbReference type="OrthoDB" id="444631at2759"/>
<keyword evidence="2 6" id="KW-0812">Transmembrane</keyword>
<proteinExistence type="inferred from homology"/>
<evidence type="ECO:0000256" key="3">
    <source>
        <dbReference type="ARBA" id="ARBA00022989"/>
    </source>
</evidence>
<dbReference type="PANTHER" id="PTHR33048:SF55">
    <property type="entry name" value="INTEGRAL MEMBRANE PROTEIN"/>
    <property type="match status" value="1"/>
</dbReference>
<comment type="caution">
    <text evidence="8">The sequence shown here is derived from an EMBL/GenBank/DDBJ whole genome shotgun (WGS) entry which is preliminary data.</text>
</comment>
<evidence type="ECO:0000256" key="1">
    <source>
        <dbReference type="ARBA" id="ARBA00004141"/>
    </source>
</evidence>
<dbReference type="EMBL" id="CAJVRC010000843">
    <property type="protein sequence ID" value="CAG8890668.1"/>
    <property type="molecule type" value="Genomic_DNA"/>
</dbReference>
<comment type="subcellular location">
    <subcellularLocation>
        <location evidence="1">Membrane</location>
        <topology evidence="1">Multi-pass membrane protein</topology>
    </subcellularLocation>
</comment>
<dbReference type="GO" id="GO:0016020">
    <property type="term" value="C:membrane"/>
    <property type="evidence" value="ECO:0007669"/>
    <property type="project" value="UniProtKB-SubCell"/>
</dbReference>
<evidence type="ECO:0000313" key="9">
    <source>
        <dbReference type="Proteomes" id="UP001154252"/>
    </source>
</evidence>
<feature type="transmembrane region" description="Helical" evidence="6">
    <location>
        <begin position="51"/>
        <end position="72"/>
    </location>
</feature>
<keyword evidence="3 6" id="KW-1133">Transmembrane helix</keyword>
<reference evidence="8" key="1">
    <citation type="submission" date="2021-07" db="EMBL/GenBank/DDBJ databases">
        <authorList>
            <person name="Branca A.L. A."/>
        </authorList>
    </citation>
    <scope>NUCLEOTIDE SEQUENCE</scope>
</reference>
<feature type="transmembrane region" description="Helical" evidence="6">
    <location>
        <begin position="171"/>
        <end position="194"/>
    </location>
</feature>
<feature type="transmembrane region" description="Helical" evidence="6">
    <location>
        <begin position="206"/>
        <end position="227"/>
    </location>
</feature>
<feature type="transmembrane region" description="Helical" evidence="6">
    <location>
        <begin position="92"/>
        <end position="118"/>
    </location>
</feature>
<evidence type="ECO:0000259" key="7">
    <source>
        <dbReference type="Pfam" id="PF20684"/>
    </source>
</evidence>
<keyword evidence="9" id="KW-1185">Reference proteome</keyword>
<protein>
    <recommendedName>
        <fullName evidence="7">Rhodopsin domain-containing protein</fullName>
    </recommendedName>
</protein>
<name>A0A9W4K6M3_9EURO</name>
<dbReference type="PANTHER" id="PTHR33048">
    <property type="entry name" value="PTH11-LIKE INTEGRAL MEMBRANE PROTEIN (AFU_ORTHOLOGUE AFUA_5G11245)"/>
    <property type="match status" value="1"/>
</dbReference>
<dbReference type="InterPro" id="IPR052337">
    <property type="entry name" value="SAT4-like"/>
</dbReference>
<dbReference type="Proteomes" id="UP001154252">
    <property type="component" value="Unassembled WGS sequence"/>
</dbReference>
<gene>
    <name evidence="8" type="ORF">PEGY_LOCUS2432</name>
</gene>
<accession>A0A9W4K6M3</accession>
<dbReference type="InterPro" id="IPR049326">
    <property type="entry name" value="Rhodopsin_dom_fungi"/>
</dbReference>
<feature type="domain" description="Rhodopsin" evidence="7">
    <location>
        <begin position="35"/>
        <end position="270"/>
    </location>
</feature>
<evidence type="ECO:0000256" key="6">
    <source>
        <dbReference type="SAM" id="Phobius"/>
    </source>
</evidence>
<evidence type="ECO:0000313" key="8">
    <source>
        <dbReference type="EMBL" id="CAG8890668.1"/>
    </source>
</evidence>